<dbReference type="InterPro" id="IPR040256">
    <property type="entry name" value="At4g02000-like"/>
</dbReference>
<evidence type="ECO:0000259" key="1">
    <source>
        <dbReference type="Pfam" id="PF14111"/>
    </source>
</evidence>
<dbReference type="InterPro" id="IPR025558">
    <property type="entry name" value="DUF4283"/>
</dbReference>
<evidence type="ECO:0000313" key="3">
    <source>
        <dbReference type="Proteomes" id="UP000289340"/>
    </source>
</evidence>
<dbReference type="Proteomes" id="UP000289340">
    <property type="component" value="Chromosome 18"/>
</dbReference>
<feature type="domain" description="DUF4283" evidence="1">
    <location>
        <begin position="6"/>
        <end position="84"/>
    </location>
</feature>
<dbReference type="EMBL" id="QZWG01000018">
    <property type="protein sequence ID" value="RZB52029.1"/>
    <property type="molecule type" value="Genomic_DNA"/>
</dbReference>
<sequence>MVCTMEQFLVMNVLGKKIKYRMLDNKLQLEWARVGSVRLVDMPNDHNIVQFTAMEDYQHALFQGPWIIADNYFVVQRRRPFFSLDTKVIQKIAMWTRIHRLPIELYKDKFSWMVDLVYIKIDLQKKLVFQINVLIRNIIKLEYKGLHSICFSCGKYGQKQTSCTKSFIEGIENTMAATGAVVEATTMEVEGGKTKVSDVDISPNGVTKGESVESKNPKKGGLYGLWMIVRRNNSSLYPLQV</sequence>
<evidence type="ECO:0000313" key="2">
    <source>
        <dbReference type="EMBL" id="RZB52029.1"/>
    </source>
</evidence>
<organism evidence="2 3">
    <name type="scientific">Glycine soja</name>
    <name type="common">Wild soybean</name>
    <dbReference type="NCBI Taxonomy" id="3848"/>
    <lineage>
        <taxon>Eukaryota</taxon>
        <taxon>Viridiplantae</taxon>
        <taxon>Streptophyta</taxon>
        <taxon>Embryophyta</taxon>
        <taxon>Tracheophyta</taxon>
        <taxon>Spermatophyta</taxon>
        <taxon>Magnoliopsida</taxon>
        <taxon>eudicotyledons</taxon>
        <taxon>Gunneridae</taxon>
        <taxon>Pentapetalae</taxon>
        <taxon>rosids</taxon>
        <taxon>fabids</taxon>
        <taxon>Fabales</taxon>
        <taxon>Fabaceae</taxon>
        <taxon>Papilionoideae</taxon>
        <taxon>50 kb inversion clade</taxon>
        <taxon>NPAAA clade</taxon>
        <taxon>indigoferoid/millettioid clade</taxon>
        <taxon>Phaseoleae</taxon>
        <taxon>Glycine</taxon>
        <taxon>Glycine subgen. Soja</taxon>
    </lineage>
</organism>
<gene>
    <name evidence="2" type="ORF">D0Y65_048452</name>
</gene>
<accession>A0A445FT11</accession>
<dbReference type="PANTHER" id="PTHR31286:SF99">
    <property type="entry name" value="DUF4283 DOMAIN-CONTAINING PROTEIN"/>
    <property type="match status" value="1"/>
</dbReference>
<proteinExistence type="predicted"/>
<comment type="caution">
    <text evidence="2">The sequence shown here is derived from an EMBL/GenBank/DDBJ whole genome shotgun (WGS) entry which is preliminary data.</text>
</comment>
<dbReference type="AlphaFoldDB" id="A0A445FT11"/>
<keyword evidence="3" id="KW-1185">Reference proteome</keyword>
<dbReference type="Pfam" id="PF14111">
    <property type="entry name" value="DUF4283"/>
    <property type="match status" value="1"/>
</dbReference>
<dbReference type="PANTHER" id="PTHR31286">
    <property type="entry name" value="GLYCINE-RICH CELL WALL STRUCTURAL PROTEIN 1.8-LIKE"/>
    <property type="match status" value="1"/>
</dbReference>
<name>A0A445FT11_GLYSO</name>
<reference evidence="2 3" key="1">
    <citation type="submission" date="2018-09" db="EMBL/GenBank/DDBJ databases">
        <title>A high-quality reference genome of wild soybean provides a powerful tool to mine soybean genomes.</title>
        <authorList>
            <person name="Xie M."/>
            <person name="Chung C.Y.L."/>
            <person name="Li M.-W."/>
            <person name="Wong F.-L."/>
            <person name="Chan T.-F."/>
            <person name="Lam H.-M."/>
        </authorList>
    </citation>
    <scope>NUCLEOTIDE SEQUENCE [LARGE SCALE GENOMIC DNA]</scope>
    <source>
        <strain evidence="3">cv. W05</strain>
        <tissue evidence="2">Hypocotyl of etiolated seedlings</tissue>
    </source>
</reference>
<protein>
    <recommendedName>
        <fullName evidence="1">DUF4283 domain-containing protein</fullName>
    </recommendedName>
</protein>